<sequence length="211" mass="23998">MESRPFDDRPSRSQQQRNNRSSSAGTRRSDTQTIAADDLRRSSLWSSTTQDPIDTYTTSASATNHALAGTGPPYDTSVLGQLQADLRLLREGRIRDQQQHEAMLQERMRRLEGILESGLERQIAMSQWTSAQPDDFRREIPRELRAQRPTVASEYQRHQAAKVEMVDLDKLLEKVEMAKVQISISGNWILLGRSILKVELEVMVGSINIKH</sequence>
<name>A0A8H6WP71_MYCCL</name>
<comment type="caution">
    <text evidence="2">The sequence shown here is derived from an EMBL/GenBank/DDBJ whole genome shotgun (WGS) entry which is preliminary data.</text>
</comment>
<evidence type="ECO:0000313" key="2">
    <source>
        <dbReference type="EMBL" id="KAF7319479.1"/>
    </source>
</evidence>
<dbReference type="EMBL" id="JACAZE010000003">
    <property type="protein sequence ID" value="KAF7319479.1"/>
    <property type="molecule type" value="Genomic_DNA"/>
</dbReference>
<proteinExistence type="predicted"/>
<feature type="compositionally biased region" description="Low complexity" evidence="1">
    <location>
        <begin position="12"/>
        <end position="23"/>
    </location>
</feature>
<dbReference type="Proteomes" id="UP000613580">
    <property type="component" value="Unassembled WGS sequence"/>
</dbReference>
<feature type="compositionally biased region" description="Basic and acidic residues" evidence="1">
    <location>
        <begin position="1"/>
        <end position="11"/>
    </location>
</feature>
<evidence type="ECO:0000313" key="3">
    <source>
        <dbReference type="Proteomes" id="UP000613580"/>
    </source>
</evidence>
<gene>
    <name evidence="2" type="ORF">HMN09_00286700</name>
</gene>
<keyword evidence="3" id="KW-1185">Reference proteome</keyword>
<dbReference type="AlphaFoldDB" id="A0A8H6WP71"/>
<reference evidence="2" key="1">
    <citation type="submission" date="2020-05" db="EMBL/GenBank/DDBJ databases">
        <title>Mycena genomes resolve the evolution of fungal bioluminescence.</title>
        <authorList>
            <person name="Tsai I.J."/>
        </authorList>
    </citation>
    <scope>NUCLEOTIDE SEQUENCE</scope>
    <source>
        <strain evidence="2">110903Hualien_Pintung</strain>
    </source>
</reference>
<evidence type="ECO:0000256" key="1">
    <source>
        <dbReference type="SAM" id="MobiDB-lite"/>
    </source>
</evidence>
<feature type="compositionally biased region" description="Polar residues" evidence="1">
    <location>
        <begin position="43"/>
        <end position="52"/>
    </location>
</feature>
<feature type="region of interest" description="Disordered" evidence="1">
    <location>
        <begin position="1"/>
        <end position="52"/>
    </location>
</feature>
<accession>A0A8H6WP71</accession>
<protein>
    <submittedName>
        <fullName evidence="2">Uncharacterized protein</fullName>
    </submittedName>
</protein>
<organism evidence="2 3">
    <name type="scientific">Mycena chlorophos</name>
    <name type="common">Agaric fungus</name>
    <name type="synonym">Agaricus chlorophos</name>
    <dbReference type="NCBI Taxonomy" id="658473"/>
    <lineage>
        <taxon>Eukaryota</taxon>
        <taxon>Fungi</taxon>
        <taxon>Dikarya</taxon>
        <taxon>Basidiomycota</taxon>
        <taxon>Agaricomycotina</taxon>
        <taxon>Agaricomycetes</taxon>
        <taxon>Agaricomycetidae</taxon>
        <taxon>Agaricales</taxon>
        <taxon>Marasmiineae</taxon>
        <taxon>Mycenaceae</taxon>
        <taxon>Mycena</taxon>
    </lineage>
</organism>